<dbReference type="Proteomes" id="UP000037460">
    <property type="component" value="Unassembled WGS sequence"/>
</dbReference>
<dbReference type="EMBL" id="JWZX01001958">
    <property type="protein sequence ID" value="KOO31691.1"/>
    <property type="molecule type" value="Genomic_DNA"/>
</dbReference>
<dbReference type="InterPro" id="IPR029775">
    <property type="entry name" value="NPHP4"/>
</dbReference>
<gene>
    <name evidence="7" type="ORF">Ctob_006925</name>
</gene>
<protein>
    <submittedName>
        <fullName evidence="7">Nephronophthisis 4</fullName>
    </submittedName>
</protein>
<dbReference type="Pfam" id="PF26189">
    <property type="entry name" value="Ig_NPHP4_2nd"/>
    <property type="match status" value="1"/>
</dbReference>
<accession>A0A0M0JYG0</accession>
<feature type="domain" description="NPHP4 C2-like" evidence="3">
    <location>
        <begin position="342"/>
        <end position="386"/>
    </location>
</feature>
<feature type="compositionally biased region" description="Low complexity" evidence="1">
    <location>
        <begin position="104"/>
        <end position="125"/>
    </location>
</feature>
<dbReference type="InterPro" id="IPR058688">
    <property type="entry name" value="Ig_NPHP4_2nd"/>
</dbReference>
<evidence type="ECO:0000259" key="6">
    <source>
        <dbReference type="Pfam" id="PF26190"/>
    </source>
</evidence>
<name>A0A0M0JYG0_9EUKA</name>
<organism evidence="7 8">
    <name type="scientific">Chrysochromulina tobinii</name>
    <dbReference type="NCBI Taxonomy" id="1460289"/>
    <lineage>
        <taxon>Eukaryota</taxon>
        <taxon>Haptista</taxon>
        <taxon>Haptophyta</taxon>
        <taxon>Prymnesiophyceae</taxon>
        <taxon>Prymnesiales</taxon>
        <taxon>Chrysochromulinaceae</taxon>
        <taxon>Chrysochromulina</taxon>
    </lineage>
</organism>
<dbReference type="Pfam" id="PF26015">
    <property type="entry name" value="Ig_NPH4_3rd"/>
    <property type="match status" value="1"/>
</dbReference>
<evidence type="ECO:0000259" key="4">
    <source>
        <dbReference type="Pfam" id="PF26187"/>
    </source>
</evidence>
<dbReference type="InterPro" id="IPR058687">
    <property type="entry name" value="Ig_NPHP4_1st"/>
</dbReference>
<dbReference type="InterPro" id="IPR058686">
    <property type="entry name" value="Ig_NPHP4_3rd"/>
</dbReference>
<evidence type="ECO:0000313" key="8">
    <source>
        <dbReference type="Proteomes" id="UP000037460"/>
    </source>
</evidence>
<keyword evidence="8" id="KW-1185">Reference proteome</keyword>
<dbReference type="Pfam" id="PF26187">
    <property type="entry name" value="Ig_NPHP4_4th"/>
    <property type="match status" value="1"/>
</dbReference>
<evidence type="ECO:0000313" key="7">
    <source>
        <dbReference type="EMBL" id="KOO31691.1"/>
    </source>
</evidence>
<feature type="region of interest" description="Disordered" evidence="1">
    <location>
        <begin position="104"/>
        <end position="136"/>
    </location>
</feature>
<dbReference type="Pfam" id="PF26186">
    <property type="entry name" value="NPHP4_C2_3rd"/>
    <property type="match status" value="1"/>
</dbReference>
<dbReference type="AlphaFoldDB" id="A0A0M0JYG0"/>
<dbReference type="GO" id="GO:0005856">
    <property type="term" value="C:cytoskeleton"/>
    <property type="evidence" value="ECO:0007669"/>
    <property type="project" value="InterPro"/>
</dbReference>
<feature type="domain" description="NPHP4 Ig-like" evidence="4">
    <location>
        <begin position="969"/>
        <end position="1064"/>
    </location>
</feature>
<feature type="domain" description="NPHP4 Ig-like" evidence="5">
    <location>
        <begin position="796"/>
        <end position="863"/>
    </location>
</feature>
<dbReference type="GO" id="GO:0097730">
    <property type="term" value="C:non-motile cilium"/>
    <property type="evidence" value="ECO:0007669"/>
    <property type="project" value="InterPro"/>
</dbReference>
<dbReference type="Pfam" id="PF26190">
    <property type="entry name" value="Ig_NPHP4_1st"/>
    <property type="match status" value="1"/>
</dbReference>
<dbReference type="OrthoDB" id="313446at2759"/>
<evidence type="ECO:0000259" key="2">
    <source>
        <dbReference type="Pfam" id="PF26015"/>
    </source>
</evidence>
<dbReference type="PANTHER" id="PTHR31043:SF3">
    <property type="entry name" value="NEPHROCYSTIN-4"/>
    <property type="match status" value="1"/>
</dbReference>
<dbReference type="InterPro" id="IPR058765">
    <property type="entry name" value="NPHP4_C2-like"/>
</dbReference>
<sequence length="1067" mass="112878">MPTGSAADRADRAMLWKASMHLGRTALDGAAAAQAGVPVVEDAAEWAPNMAHNLLVQFVCFSASGESPPPESIYLSFQLYHFAPRTTPRAMLLTADEATAHAAGAASAPADAVSSSSGRRPRGSSPTGGEGGARPDALVLEVRDLSLSQDGRDAPYQQLLLEIEIAGVHPLPADAAGAPPLASAPIRTPYATKRGRRVDFGFSHSLEVPPASAAAVALLKALKTNEPGRDASAMTDVASGTIDLQQLLTDNVDAIDAGVPMSGTGGFVGTLTVSERDLMLVAADAGLAREGPGLVERFLVQPPAAETEAPRSGTGDAAARSAAQAAVASRADGEAFAAVQTQRLQSYLQNKAVAIDVWDGASLLQIGTARVPLAALLKKGTERVGPASVTKEYLSVDVLDTALTSIDLAPSADVAAVVEPRRRGKLKLVIARLSCPVQGASSGSSPDQPLHPGQPSRALAAAAEVGAAPKQKVRTRALTDASDPNVPANVPKTREPTAAEEASLYRRQLRRQKQREWLRSTGGRLQQRSLKAAEAYRAKHREERLRLLLQDQASLTRYVYPSYGSAELVELPFRNPYAEPHAFTIDWDDALGHLSLVTAVDEWRALKAIHGLSTPSEENLLLHGRQLWLQAHELVYIPIKYQGWQHGQVALHGAPAAAAAAEAEATSPTRGRRVVAAAALSPAEVAAQPLGKRTLIVRVLNVQSETVGALELRVRPQPYVVDQTFRFHQSEHEFLKTTIRMASVRWHASSALPHHLPAQHGGLTGAPPPTGPTVHGFSAAAVAGVAGGPAASAGGGAPPPVWVRSSDPNVVCGVHEQRSASQPLEVSIKFKCGSSPTVTRFLVLVYADVWMHTILETWELIVHALQRVDVHALMGQSSIAKAMLRGDGGNGGSGSRGLVQCFSSAPAELKLSPNAPFALTGGLTEVTLALRPHVAGRRQYVVHAVDLSRRALLASWLVCAVNRQPAITKAFELQVPAALGARKKVALSNPYAYDATFHFSTDKPHLLAFSAPSLSIPSQEAKYIGLHFSPLPSGGVSDGHTRVLVFVNNEEDKNEECMEITLKYVGA</sequence>
<feature type="domain" description="NPHP4 Ig-like" evidence="2">
    <location>
        <begin position="874"/>
        <end position="960"/>
    </location>
</feature>
<comment type="caution">
    <text evidence="7">The sequence shown here is derived from an EMBL/GenBank/DDBJ whole genome shotgun (WGS) entry which is preliminary data.</text>
</comment>
<feature type="domain" description="NPHP4 Ig-like" evidence="6">
    <location>
        <begin position="559"/>
        <end position="674"/>
    </location>
</feature>
<feature type="region of interest" description="Disordered" evidence="1">
    <location>
        <begin position="475"/>
        <end position="501"/>
    </location>
</feature>
<dbReference type="GO" id="GO:0090090">
    <property type="term" value="P:negative regulation of canonical Wnt signaling pathway"/>
    <property type="evidence" value="ECO:0007669"/>
    <property type="project" value="InterPro"/>
</dbReference>
<evidence type="ECO:0000259" key="3">
    <source>
        <dbReference type="Pfam" id="PF26186"/>
    </source>
</evidence>
<dbReference type="PANTHER" id="PTHR31043">
    <property type="entry name" value="NEPHROCYSTIN-4"/>
    <property type="match status" value="1"/>
</dbReference>
<dbReference type="InterPro" id="IPR058685">
    <property type="entry name" value="Ig_NPHP4_4th"/>
</dbReference>
<proteinExistence type="predicted"/>
<evidence type="ECO:0000256" key="1">
    <source>
        <dbReference type="SAM" id="MobiDB-lite"/>
    </source>
</evidence>
<reference evidence="8" key="1">
    <citation type="journal article" date="2015" name="PLoS Genet.">
        <title>Genome Sequence and Transcriptome Analyses of Chrysochromulina tobin: Metabolic Tools for Enhanced Algal Fitness in the Prominent Order Prymnesiales (Haptophyceae).</title>
        <authorList>
            <person name="Hovde B.T."/>
            <person name="Deodato C.R."/>
            <person name="Hunsperger H.M."/>
            <person name="Ryken S.A."/>
            <person name="Yost W."/>
            <person name="Jha R.K."/>
            <person name="Patterson J."/>
            <person name="Monnat R.J. Jr."/>
            <person name="Barlow S.B."/>
            <person name="Starkenburg S.R."/>
            <person name="Cattolico R.A."/>
        </authorList>
    </citation>
    <scope>NUCLEOTIDE SEQUENCE</scope>
    <source>
        <strain evidence="8">CCMP291</strain>
    </source>
</reference>
<evidence type="ECO:0000259" key="5">
    <source>
        <dbReference type="Pfam" id="PF26189"/>
    </source>
</evidence>